<dbReference type="EMBL" id="JARRIG010000005">
    <property type="protein sequence ID" value="MFA4804832.1"/>
    <property type="molecule type" value="Genomic_DNA"/>
</dbReference>
<proteinExistence type="predicted"/>
<keyword evidence="2" id="KW-1185">Reference proteome</keyword>
<sequence length="86" mass="9896">MEFLNGASKRMEKRIALELWSKAREVFEMFEDHDGMDLVVCLSFAIMEGLGVTPSLSTRTSRLVDFGRFLDFQLGIFFLANIKHFS</sequence>
<evidence type="ECO:0000313" key="2">
    <source>
        <dbReference type="Proteomes" id="UP001571980"/>
    </source>
</evidence>
<dbReference type="RefSeq" id="WP_372824008.1">
    <property type="nucleotide sequence ID" value="NZ_JARRIF010000005.1"/>
</dbReference>
<dbReference type="Proteomes" id="UP001571980">
    <property type="component" value="Unassembled WGS sequence"/>
</dbReference>
<evidence type="ECO:0000313" key="1">
    <source>
        <dbReference type="EMBL" id="MFA4804832.1"/>
    </source>
</evidence>
<organism evidence="1 2">
    <name type="scientific">Pyrococcus kukulkanii</name>
    <dbReference type="NCBI Taxonomy" id="1609559"/>
    <lineage>
        <taxon>Archaea</taxon>
        <taxon>Methanobacteriati</taxon>
        <taxon>Methanobacteriota</taxon>
        <taxon>Thermococci</taxon>
        <taxon>Thermococcales</taxon>
        <taxon>Thermococcaceae</taxon>
        <taxon>Pyrococcus</taxon>
    </lineage>
</organism>
<name>A0ABV4T4Z1_9EURY</name>
<protein>
    <submittedName>
        <fullName evidence="1">Uncharacterized protein</fullName>
    </submittedName>
</protein>
<gene>
    <name evidence="1" type="ORF">P8X34_08855</name>
</gene>
<reference evidence="1 2" key="1">
    <citation type="submission" date="2023-03" db="EMBL/GenBank/DDBJ databases">
        <title>Speciation in Pyrococcus: adaptation to high temperature as a mechanism.</title>
        <authorList>
            <person name="Gu J."/>
        </authorList>
    </citation>
    <scope>NUCLEOTIDE SEQUENCE [LARGE SCALE GENOMIC DNA]</scope>
    <source>
        <strain evidence="1 2">LMOA34</strain>
    </source>
</reference>
<accession>A0ABV4T4Z1</accession>
<comment type="caution">
    <text evidence="1">The sequence shown here is derived from an EMBL/GenBank/DDBJ whole genome shotgun (WGS) entry which is preliminary data.</text>
</comment>